<dbReference type="InterPro" id="IPR029056">
    <property type="entry name" value="Ribokinase-like"/>
</dbReference>
<name>A0A5N0EAH9_9NOCA</name>
<evidence type="ECO:0000313" key="5">
    <source>
        <dbReference type="EMBL" id="KAA8885479.1"/>
    </source>
</evidence>
<dbReference type="EMBL" id="VXLC01000015">
    <property type="protein sequence ID" value="KAA8885479.1"/>
    <property type="molecule type" value="Genomic_DNA"/>
</dbReference>
<sequence length="314" mass="32570">MRGKLVTLGEAIGVVAATDPGPLTSGAAMRMDFAGAEATVAIGVSRLGHDSAWVGSVGDDAVGTMVLDRLRAERVDVSRCRIDPELPSGLMLRERRTADRIRVTYYRRGLAGSKLSVAEVDKEQIAAAGVLHLTGITPALSQTARDAVHAALDAAVDAGVLVSLDINYRSALWSRSEAAAELAKLVSRSDIVFAGTDEAALLVPTASPAAMAESLAALGPSQVVLKLGADGALALHRGRQIRQPVLPVTMVDPVGAGDAFVAGYLAGVLDGGPVRHNLRLAATCGAFAVSVPGDWAGLPFRRELDLLTGTDIQR</sequence>
<dbReference type="AlphaFoldDB" id="A0A5N0EAH9"/>
<evidence type="ECO:0000256" key="1">
    <source>
        <dbReference type="ARBA" id="ARBA00010688"/>
    </source>
</evidence>
<gene>
    <name evidence="5" type="ORF">F3087_27985</name>
</gene>
<feature type="domain" description="Carbohydrate kinase PfkB" evidence="4">
    <location>
        <begin position="4"/>
        <end position="298"/>
    </location>
</feature>
<dbReference type="SUPFAM" id="SSF53613">
    <property type="entry name" value="Ribokinase-like"/>
    <property type="match status" value="1"/>
</dbReference>
<keyword evidence="6" id="KW-1185">Reference proteome</keyword>
<dbReference type="InterPro" id="IPR052700">
    <property type="entry name" value="Carb_kinase_PfkB-like"/>
</dbReference>
<evidence type="ECO:0000256" key="2">
    <source>
        <dbReference type="ARBA" id="ARBA00022679"/>
    </source>
</evidence>
<dbReference type="GO" id="GO:0016301">
    <property type="term" value="F:kinase activity"/>
    <property type="evidence" value="ECO:0007669"/>
    <property type="project" value="UniProtKB-KW"/>
</dbReference>
<evidence type="ECO:0000256" key="3">
    <source>
        <dbReference type="ARBA" id="ARBA00022777"/>
    </source>
</evidence>
<proteinExistence type="inferred from homology"/>
<dbReference type="InterPro" id="IPR002173">
    <property type="entry name" value="Carboh/pur_kinase_PfkB_CS"/>
</dbReference>
<reference evidence="5 6" key="1">
    <citation type="submission" date="2019-09" db="EMBL/GenBank/DDBJ databases">
        <authorList>
            <person name="Wang X."/>
        </authorList>
    </citation>
    <scope>NUCLEOTIDE SEQUENCE [LARGE SCALE GENOMIC DNA]</scope>
    <source>
        <strain evidence="5 6">CICC 11023</strain>
    </source>
</reference>
<dbReference type="PROSITE" id="PS00584">
    <property type="entry name" value="PFKB_KINASES_2"/>
    <property type="match status" value="1"/>
</dbReference>
<accession>A0A5N0EAH9</accession>
<dbReference type="OrthoDB" id="9808601at2"/>
<dbReference type="InterPro" id="IPR011611">
    <property type="entry name" value="PfkB_dom"/>
</dbReference>
<dbReference type="CDD" id="cd01166">
    <property type="entry name" value="KdgK"/>
    <property type="match status" value="1"/>
</dbReference>
<evidence type="ECO:0000313" key="6">
    <source>
        <dbReference type="Proteomes" id="UP000323876"/>
    </source>
</evidence>
<keyword evidence="3 5" id="KW-0418">Kinase</keyword>
<keyword evidence="2" id="KW-0808">Transferase</keyword>
<evidence type="ECO:0000259" key="4">
    <source>
        <dbReference type="Pfam" id="PF00294"/>
    </source>
</evidence>
<dbReference type="RefSeq" id="WP_150405037.1">
    <property type="nucleotide sequence ID" value="NZ_VXLC01000015.1"/>
</dbReference>
<dbReference type="Proteomes" id="UP000323876">
    <property type="component" value="Unassembled WGS sequence"/>
</dbReference>
<dbReference type="Pfam" id="PF00294">
    <property type="entry name" value="PfkB"/>
    <property type="match status" value="1"/>
</dbReference>
<organism evidence="5 6">
    <name type="scientific">Nocardia colli</name>
    <dbReference type="NCBI Taxonomy" id="2545717"/>
    <lineage>
        <taxon>Bacteria</taxon>
        <taxon>Bacillati</taxon>
        <taxon>Actinomycetota</taxon>
        <taxon>Actinomycetes</taxon>
        <taxon>Mycobacteriales</taxon>
        <taxon>Nocardiaceae</taxon>
        <taxon>Nocardia</taxon>
    </lineage>
</organism>
<protein>
    <submittedName>
        <fullName evidence="5">Sugar kinase</fullName>
    </submittedName>
</protein>
<dbReference type="Gene3D" id="3.40.1190.20">
    <property type="match status" value="1"/>
</dbReference>
<comment type="similarity">
    <text evidence="1">Belongs to the carbohydrate kinase PfkB family.</text>
</comment>
<dbReference type="PANTHER" id="PTHR43320:SF2">
    <property type="entry name" value="2-DEHYDRO-3-DEOXYGLUCONOKINASE_2-DEHYDRO-3-DEOXYGALACTONOKINASE"/>
    <property type="match status" value="1"/>
</dbReference>
<comment type="caution">
    <text evidence="5">The sequence shown here is derived from an EMBL/GenBank/DDBJ whole genome shotgun (WGS) entry which is preliminary data.</text>
</comment>
<dbReference type="PANTHER" id="PTHR43320">
    <property type="entry name" value="SUGAR KINASE"/>
    <property type="match status" value="1"/>
</dbReference>